<reference evidence="1" key="1">
    <citation type="submission" date="2023-06" db="EMBL/GenBank/DDBJ databases">
        <title>Genome-scale phylogeny and comparative genomics of the fungal order Sordariales.</title>
        <authorList>
            <consortium name="Lawrence Berkeley National Laboratory"/>
            <person name="Hensen N."/>
            <person name="Bonometti L."/>
            <person name="Westerberg I."/>
            <person name="Brannstrom I.O."/>
            <person name="Guillou S."/>
            <person name="Cros-Aarteil S."/>
            <person name="Calhoun S."/>
            <person name="Haridas S."/>
            <person name="Kuo A."/>
            <person name="Mondo S."/>
            <person name="Pangilinan J."/>
            <person name="Riley R."/>
            <person name="LaButti K."/>
            <person name="Andreopoulos B."/>
            <person name="Lipzen A."/>
            <person name="Chen C."/>
            <person name="Yanf M."/>
            <person name="Daum C."/>
            <person name="Ng V."/>
            <person name="Clum A."/>
            <person name="Steindorff A."/>
            <person name="Ohm R."/>
            <person name="Martin F."/>
            <person name="Silar P."/>
            <person name="Natvig D."/>
            <person name="Lalanne C."/>
            <person name="Gautier V."/>
            <person name="Ament-velasquez S.L."/>
            <person name="Kruys A."/>
            <person name="Hutchinson M.I."/>
            <person name="Powell A.J."/>
            <person name="Barry K."/>
            <person name="Miller A.N."/>
            <person name="Grigoriev I.V."/>
            <person name="Debuchy R."/>
            <person name="Gladieux P."/>
            <person name="Thoren M.H."/>
            <person name="Johannesson H."/>
        </authorList>
    </citation>
    <scope>NUCLEOTIDE SEQUENCE</scope>
    <source>
        <strain evidence="1">SMH3391-2</strain>
    </source>
</reference>
<evidence type="ECO:0000313" key="1">
    <source>
        <dbReference type="EMBL" id="KAK0615679.1"/>
    </source>
</evidence>
<dbReference type="EMBL" id="JAULSR010000006">
    <property type="protein sequence ID" value="KAK0615679.1"/>
    <property type="molecule type" value="Genomic_DNA"/>
</dbReference>
<evidence type="ECO:0000313" key="2">
    <source>
        <dbReference type="Proteomes" id="UP001174934"/>
    </source>
</evidence>
<accession>A0AA40BW08</accession>
<sequence>MYATKKPSHLRVNTTLRRRAPHTLSPILPPTPRSPYDHLFEEAEIVSTSAANAYHAIYEAYAEMMDLPLNDKKDHTLAKLRRALDAIYAVRRWFGGLRPVVESWALVPQNMLYYLCEVNTDVEALVPVLAAAQECAERRAELLAEFRTKVDESSEVVDDLIWQVKHLLA</sequence>
<proteinExistence type="predicted"/>
<comment type="caution">
    <text evidence="1">The sequence shown here is derived from an EMBL/GenBank/DDBJ whole genome shotgun (WGS) entry which is preliminary data.</text>
</comment>
<gene>
    <name evidence="1" type="ORF">B0T17DRAFT_619301</name>
</gene>
<name>A0AA40BW08_9PEZI</name>
<keyword evidence="2" id="KW-1185">Reference proteome</keyword>
<protein>
    <submittedName>
        <fullName evidence="1">Uncharacterized protein</fullName>
    </submittedName>
</protein>
<dbReference type="Proteomes" id="UP001174934">
    <property type="component" value="Unassembled WGS sequence"/>
</dbReference>
<dbReference type="AlphaFoldDB" id="A0AA40BW08"/>
<organism evidence="1 2">
    <name type="scientific">Bombardia bombarda</name>
    <dbReference type="NCBI Taxonomy" id="252184"/>
    <lineage>
        <taxon>Eukaryota</taxon>
        <taxon>Fungi</taxon>
        <taxon>Dikarya</taxon>
        <taxon>Ascomycota</taxon>
        <taxon>Pezizomycotina</taxon>
        <taxon>Sordariomycetes</taxon>
        <taxon>Sordariomycetidae</taxon>
        <taxon>Sordariales</taxon>
        <taxon>Lasiosphaeriaceae</taxon>
        <taxon>Bombardia</taxon>
    </lineage>
</organism>